<gene>
    <name evidence="4" type="ORF">ACFSCY_30420</name>
</gene>
<dbReference type="PANTHER" id="PTHR10204:SF34">
    <property type="entry name" value="NAD(P)H DEHYDROGENASE [QUINONE] 1 ISOFORM 1"/>
    <property type="match status" value="1"/>
</dbReference>
<dbReference type="InterPro" id="IPR051545">
    <property type="entry name" value="NAD(P)H_dehydrogenase_qn"/>
</dbReference>
<dbReference type="PANTHER" id="PTHR10204">
    <property type="entry name" value="NAD P H OXIDOREDUCTASE-RELATED"/>
    <property type="match status" value="1"/>
</dbReference>
<dbReference type="Gene3D" id="3.40.50.360">
    <property type="match status" value="1"/>
</dbReference>
<evidence type="ECO:0000256" key="1">
    <source>
        <dbReference type="ARBA" id="ARBA00006252"/>
    </source>
</evidence>
<feature type="domain" description="Flavodoxin-like fold" evidence="3">
    <location>
        <begin position="15"/>
        <end position="102"/>
    </location>
</feature>
<dbReference type="Proteomes" id="UP001597145">
    <property type="component" value="Unassembled WGS sequence"/>
</dbReference>
<comment type="caution">
    <text evidence="4">The sequence shown here is derived from an EMBL/GenBank/DDBJ whole genome shotgun (WGS) entry which is preliminary data.</text>
</comment>
<reference evidence="5" key="1">
    <citation type="journal article" date="2019" name="Int. J. Syst. Evol. Microbiol.">
        <title>The Global Catalogue of Microorganisms (GCM) 10K type strain sequencing project: providing services to taxonomists for standard genome sequencing and annotation.</title>
        <authorList>
            <consortium name="The Broad Institute Genomics Platform"/>
            <consortium name="The Broad Institute Genome Sequencing Center for Infectious Disease"/>
            <person name="Wu L."/>
            <person name="Ma J."/>
        </authorList>
    </citation>
    <scope>NUCLEOTIDE SEQUENCE [LARGE SCALE GENOMIC DNA]</scope>
    <source>
        <strain evidence="5">JCM 12165</strain>
    </source>
</reference>
<sequence length="168" mass="17702">MGLRPSGAPLPQRLADRVFVKGFAYGVRDPDSCRTRRYGDGLLRGKRALVVVTAGAPEPSLGPRGVNGHIDELLFPLQHGTLFYTGMSVLPPFVVPGADRLSVAECACTTTALRERLRALPTGAPIPFRHQDGGEYDEDLVLRPGVAPGRSGLGAHVARPAVSGPGGD</sequence>
<organism evidence="4 5">
    <name type="scientific">Pseudonocardia aurantiaca</name>
    <dbReference type="NCBI Taxonomy" id="75290"/>
    <lineage>
        <taxon>Bacteria</taxon>
        <taxon>Bacillati</taxon>
        <taxon>Actinomycetota</taxon>
        <taxon>Actinomycetes</taxon>
        <taxon>Pseudonocardiales</taxon>
        <taxon>Pseudonocardiaceae</taxon>
        <taxon>Pseudonocardia</taxon>
    </lineage>
</organism>
<accession>A0ABW4FT92</accession>
<evidence type="ECO:0000256" key="2">
    <source>
        <dbReference type="ARBA" id="ARBA00023002"/>
    </source>
</evidence>
<dbReference type="SUPFAM" id="SSF52218">
    <property type="entry name" value="Flavoproteins"/>
    <property type="match status" value="1"/>
</dbReference>
<dbReference type="RefSeq" id="WP_343979246.1">
    <property type="nucleotide sequence ID" value="NZ_BAAAJG010000011.1"/>
</dbReference>
<dbReference type="InterPro" id="IPR003680">
    <property type="entry name" value="Flavodoxin_fold"/>
</dbReference>
<dbReference type="InterPro" id="IPR029039">
    <property type="entry name" value="Flavoprotein-like_sf"/>
</dbReference>
<keyword evidence="2 4" id="KW-0560">Oxidoreductase</keyword>
<name>A0ABW4FT92_9PSEU</name>
<dbReference type="Pfam" id="PF02525">
    <property type="entry name" value="Flavodoxin_2"/>
    <property type="match status" value="1"/>
</dbReference>
<keyword evidence="5" id="KW-1185">Reference proteome</keyword>
<proteinExistence type="inferred from homology"/>
<dbReference type="GO" id="GO:0016491">
    <property type="term" value="F:oxidoreductase activity"/>
    <property type="evidence" value="ECO:0007669"/>
    <property type="project" value="UniProtKB-KW"/>
</dbReference>
<dbReference type="EC" id="1.6.99.-" evidence="4"/>
<comment type="similarity">
    <text evidence="1">Belongs to the NAD(P)H dehydrogenase (quinone) family.</text>
</comment>
<protein>
    <submittedName>
        <fullName evidence="4">NAD(P)H-dependent oxidoreductase</fullName>
        <ecNumber evidence="4">1.-.-.-</ecNumber>
        <ecNumber evidence="4">1.6.99.-</ecNumber>
    </submittedName>
</protein>
<dbReference type="EC" id="1.-.-.-" evidence="4"/>
<evidence type="ECO:0000259" key="3">
    <source>
        <dbReference type="Pfam" id="PF02525"/>
    </source>
</evidence>
<dbReference type="EMBL" id="JBHUCP010000026">
    <property type="protein sequence ID" value="MFD1533739.1"/>
    <property type="molecule type" value="Genomic_DNA"/>
</dbReference>
<evidence type="ECO:0000313" key="5">
    <source>
        <dbReference type="Proteomes" id="UP001597145"/>
    </source>
</evidence>
<evidence type="ECO:0000313" key="4">
    <source>
        <dbReference type="EMBL" id="MFD1533739.1"/>
    </source>
</evidence>